<evidence type="ECO:0000256" key="1">
    <source>
        <dbReference type="ARBA" id="ARBA00023015"/>
    </source>
</evidence>
<dbReference type="PROSITE" id="PS01124">
    <property type="entry name" value="HTH_ARAC_FAMILY_2"/>
    <property type="match status" value="1"/>
</dbReference>
<dbReference type="InterPro" id="IPR009057">
    <property type="entry name" value="Homeodomain-like_sf"/>
</dbReference>
<dbReference type="GO" id="GO:0003700">
    <property type="term" value="F:DNA-binding transcription factor activity"/>
    <property type="evidence" value="ECO:0007669"/>
    <property type="project" value="InterPro"/>
</dbReference>
<feature type="domain" description="HTH araC/xylS-type" evidence="4">
    <location>
        <begin position="287"/>
        <end position="385"/>
    </location>
</feature>
<dbReference type="CDD" id="cd03136">
    <property type="entry name" value="GATase1_AraC_ArgR_like"/>
    <property type="match status" value="1"/>
</dbReference>
<evidence type="ECO:0000256" key="3">
    <source>
        <dbReference type="SAM" id="Phobius"/>
    </source>
</evidence>
<protein>
    <submittedName>
        <fullName evidence="5">AraC family transcriptional regulator with amidase-like domain</fullName>
    </submittedName>
</protein>
<dbReference type="PANTHER" id="PTHR43130">
    <property type="entry name" value="ARAC-FAMILY TRANSCRIPTIONAL REGULATOR"/>
    <property type="match status" value="1"/>
</dbReference>
<keyword evidence="3" id="KW-1133">Transmembrane helix</keyword>
<dbReference type="EMBL" id="SNXC01000004">
    <property type="protein sequence ID" value="TDP00520.1"/>
    <property type="molecule type" value="Genomic_DNA"/>
</dbReference>
<keyword evidence="6" id="KW-1185">Reference proteome</keyword>
<dbReference type="InterPro" id="IPR018060">
    <property type="entry name" value="HTH_AraC"/>
</dbReference>
<dbReference type="InterPro" id="IPR029062">
    <property type="entry name" value="Class_I_gatase-like"/>
</dbReference>
<keyword evidence="2" id="KW-0804">Transcription</keyword>
<dbReference type="SUPFAM" id="SSF46689">
    <property type="entry name" value="Homeodomain-like"/>
    <property type="match status" value="2"/>
</dbReference>
<dbReference type="PANTHER" id="PTHR43130:SF3">
    <property type="entry name" value="HTH-TYPE TRANSCRIPTIONAL REGULATOR RV1931C"/>
    <property type="match status" value="1"/>
</dbReference>
<sequence>MKNRVLLKLITFSIATFCYIFVSQQQNIAEKKKAEPLIFILNEITWVYVGLSQEKKLDKIKYASREIMKLGKKPQKYGFLLLPEFSMLAFSSAIETLHMANWVSGKELYRFCTIGKNTKEVLSNSGTLSVAQYLTDEAPNDLDAVFICGSSPVTQIDDPSMETWLKLMASKGVSLGGVCTGSYLLAKAGLLNGYRATIHWWSISNLRDEFPNTIVSNHLFEVDRDRYTCSGGTAAMDMMLFLIGKEHGMELASTISEQFVCERIRTHEDPQRIPLQARIGTGQPKLVDAVQLMEANIREPLSSDDIAFHVGVSRRHLERLFKQNLDTVPSRYYLGIRLNHAKQLITQTDRSILEIGQECGFASAPHFSTTYKGFFNVTPSEERKLLSVAMSSSEPVGRKKRQLWKKSY</sequence>
<name>A0A4R6MJT5_9GAMM</name>
<dbReference type="Pfam" id="PF12833">
    <property type="entry name" value="HTH_18"/>
    <property type="match status" value="1"/>
</dbReference>
<dbReference type="SUPFAM" id="SSF52317">
    <property type="entry name" value="Class I glutamine amidotransferase-like"/>
    <property type="match status" value="1"/>
</dbReference>
<dbReference type="Pfam" id="PF01965">
    <property type="entry name" value="DJ-1_PfpI"/>
    <property type="match status" value="1"/>
</dbReference>
<dbReference type="AlphaFoldDB" id="A0A4R6MJT5"/>
<keyword evidence="3" id="KW-0812">Transmembrane</keyword>
<keyword evidence="3" id="KW-0472">Membrane</keyword>
<accession>A0A4R6MJT5</accession>
<evidence type="ECO:0000313" key="6">
    <source>
        <dbReference type="Proteomes" id="UP000294656"/>
    </source>
</evidence>
<comment type="caution">
    <text evidence="5">The sequence shown here is derived from an EMBL/GenBank/DDBJ whole genome shotgun (WGS) entry which is preliminary data.</text>
</comment>
<dbReference type="InterPro" id="IPR052158">
    <property type="entry name" value="INH-QAR"/>
</dbReference>
<gene>
    <name evidence="5" type="ORF">DFP79_0329</name>
</gene>
<evidence type="ECO:0000259" key="4">
    <source>
        <dbReference type="PROSITE" id="PS01124"/>
    </source>
</evidence>
<evidence type="ECO:0000256" key="2">
    <source>
        <dbReference type="ARBA" id="ARBA00023163"/>
    </source>
</evidence>
<dbReference type="SMART" id="SM00342">
    <property type="entry name" value="HTH_ARAC"/>
    <property type="match status" value="1"/>
</dbReference>
<evidence type="ECO:0000313" key="5">
    <source>
        <dbReference type="EMBL" id="TDP00520.1"/>
    </source>
</evidence>
<keyword evidence="1" id="KW-0805">Transcription regulation</keyword>
<proteinExistence type="predicted"/>
<dbReference type="InterPro" id="IPR002818">
    <property type="entry name" value="DJ-1/PfpI"/>
</dbReference>
<dbReference type="Gene3D" id="1.10.10.60">
    <property type="entry name" value="Homeodomain-like"/>
    <property type="match status" value="1"/>
</dbReference>
<organism evidence="5 6">
    <name type="scientific">Marinomonas balearica</name>
    <dbReference type="NCBI Taxonomy" id="491947"/>
    <lineage>
        <taxon>Bacteria</taxon>
        <taxon>Pseudomonadati</taxon>
        <taxon>Pseudomonadota</taxon>
        <taxon>Gammaproteobacteria</taxon>
        <taxon>Oceanospirillales</taxon>
        <taxon>Oceanospirillaceae</taxon>
        <taxon>Marinomonas</taxon>
    </lineage>
</organism>
<dbReference type="Gene3D" id="3.40.50.880">
    <property type="match status" value="1"/>
</dbReference>
<dbReference type="GO" id="GO:0043565">
    <property type="term" value="F:sequence-specific DNA binding"/>
    <property type="evidence" value="ECO:0007669"/>
    <property type="project" value="InterPro"/>
</dbReference>
<dbReference type="Proteomes" id="UP000294656">
    <property type="component" value="Unassembled WGS sequence"/>
</dbReference>
<reference evidence="5 6" key="1">
    <citation type="submission" date="2019-03" db="EMBL/GenBank/DDBJ databases">
        <title>Genomic Encyclopedia of Type Strains, Phase III (KMG-III): the genomes of soil and plant-associated and newly described type strains.</title>
        <authorList>
            <person name="Whitman W."/>
        </authorList>
    </citation>
    <scope>NUCLEOTIDE SEQUENCE [LARGE SCALE GENOMIC DNA]</scope>
    <source>
        <strain evidence="5 6">CECT 7378</strain>
    </source>
</reference>
<feature type="transmembrane region" description="Helical" evidence="3">
    <location>
        <begin position="5"/>
        <end position="22"/>
    </location>
</feature>